<protein>
    <submittedName>
        <fullName evidence="1">Uncharacterized protein</fullName>
    </submittedName>
</protein>
<evidence type="ECO:0000313" key="2">
    <source>
        <dbReference type="Proteomes" id="UP001236415"/>
    </source>
</evidence>
<accession>A0ABY8X5B7</accession>
<dbReference type="EMBL" id="CP127162">
    <property type="protein sequence ID" value="WIV20359.1"/>
    <property type="molecule type" value="Genomic_DNA"/>
</dbReference>
<keyword evidence="2" id="KW-1185">Reference proteome</keyword>
<organism evidence="1 2">
    <name type="scientific">Paenibacillus polygoni</name>
    <dbReference type="NCBI Taxonomy" id="3050112"/>
    <lineage>
        <taxon>Bacteria</taxon>
        <taxon>Bacillati</taxon>
        <taxon>Bacillota</taxon>
        <taxon>Bacilli</taxon>
        <taxon>Bacillales</taxon>
        <taxon>Paenibacillaceae</taxon>
        <taxon>Paenibacillus</taxon>
    </lineage>
</organism>
<dbReference type="PROSITE" id="PS51257">
    <property type="entry name" value="PROKAR_LIPOPROTEIN"/>
    <property type="match status" value="1"/>
</dbReference>
<dbReference type="Proteomes" id="UP001236415">
    <property type="component" value="Chromosome"/>
</dbReference>
<name>A0ABY8X5B7_9BACL</name>
<gene>
    <name evidence="1" type="ORF">QPK24_06605</name>
</gene>
<sequence>MVKCLIFLGMVILLVGCGSTSYKTIPQPKVQAEEPFVQDPLESESKPLTSLSPQYLDESKYTGDELQIVRLINQRAEYLWEGNEEEYLTLLTEDSPVSQIPDYQIQETCDRR</sequence>
<reference evidence="1 2" key="1">
    <citation type="submission" date="2023-06" db="EMBL/GenBank/DDBJ databases">
        <title>Paenibacillus polygonum sp. nov., an endophytic bacterium, isolated from Polygonum lapathifolium L. in Nanji Wetland National Nature Reserve, South of Poyang Lake, Jiangxi Province, China.</title>
        <authorList>
            <person name="Yu Z."/>
        </authorList>
    </citation>
    <scope>NUCLEOTIDE SEQUENCE [LARGE SCALE GENOMIC DNA]</scope>
    <source>
        <strain evidence="1 2">C31</strain>
    </source>
</reference>
<evidence type="ECO:0000313" key="1">
    <source>
        <dbReference type="EMBL" id="WIV20359.1"/>
    </source>
</evidence>
<dbReference type="RefSeq" id="WP_285747218.1">
    <property type="nucleotide sequence ID" value="NZ_CP127162.1"/>
</dbReference>
<proteinExistence type="predicted"/>